<evidence type="ECO:0000313" key="2">
    <source>
        <dbReference type="Proteomes" id="UP000614469"/>
    </source>
</evidence>
<dbReference type="PIRSF" id="PIRSF015617">
    <property type="entry name" value="Adensltrnsf_CobA"/>
    <property type="match status" value="1"/>
</dbReference>
<organism evidence="1 2">
    <name type="scientific">Candidatus Desulfolinea nitratireducens</name>
    <dbReference type="NCBI Taxonomy" id="2841698"/>
    <lineage>
        <taxon>Bacteria</taxon>
        <taxon>Bacillati</taxon>
        <taxon>Chloroflexota</taxon>
        <taxon>Anaerolineae</taxon>
        <taxon>Anaerolineales</taxon>
        <taxon>Anaerolineales incertae sedis</taxon>
        <taxon>Candidatus Desulfolinea</taxon>
    </lineage>
</organism>
<dbReference type="PANTHER" id="PTHR46638:SF1">
    <property type="entry name" value="CORRINOID ADENOSYLTRANSFERASE"/>
    <property type="match status" value="1"/>
</dbReference>
<reference evidence="1 2" key="1">
    <citation type="submission" date="2020-08" db="EMBL/GenBank/DDBJ databases">
        <title>Bridging the membrane lipid divide: bacteria of the FCB group superphylum have the potential to synthesize archaeal ether lipids.</title>
        <authorList>
            <person name="Villanueva L."/>
            <person name="Von Meijenfeldt F.A.B."/>
            <person name="Westbye A.B."/>
            <person name="Yadav S."/>
            <person name="Hopmans E.C."/>
            <person name="Dutilh B.E."/>
            <person name="Sinninghe Damste J.S."/>
        </authorList>
    </citation>
    <scope>NUCLEOTIDE SEQUENCE [LARGE SCALE GENOMIC DNA]</scope>
    <source>
        <strain evidence="1">NIOZ-UU36</strain>
    </source>
</reference>
<dbReference type="Pfam" id="PF02572">
    <property type="entry name" value="CobA_CobO_BtuR"/>
    <property type="match status" value="1"/>
</dbReference>
<sequence>MAKKKKGLVIVNTGKGKGKSTAAFGVVLRAWGRGMRICVLQFIKSEKGKWGEVKAATKLGIDWLSTGDGFTWRSKDMDETIARAQHGWKLAQEKITSGEYDLIVLDEFTYPLDFEWLDVNEVIAWLQENKPPMLHLIITGRNAPQELIDFADIVTEMKEIKHPYEDQEISAQPGIEF</sequence>
<dbReference type="NCBIfam" id="NF004637">
    <property type="entry name" value="PRK05986.1"/>
    <property type="match status" value="1"/>
</dbReference>
<dbReference type="EC" id="2.5.1.17" evidence="1"/>
<dbReference type="PANTHER" id="PTHR46638">
    <property type="entry name" value="CORRINOID ADENOSYLTRANSFERASE"/>
    <property type="match status" value="1"/>
</dbReference>
<dbReference type="InterPro" id="IPR003724">
    <property type="entry name" value="CblAdoTrfase_CobA"/>
</dbReference>
<dbReference type="NCBIfam" id="TIGR00708">
    <property type="entry name" value="cobA"/>
    <property type="match status" value="1"/>
</dbReference>
<dbReference type="AlphaFoldDB" id="A0A8J6NKX8"/>
<dbReference type="CDD" id="cd00561">
    <property type="entry name" value="CobA_ACA"/>
    <property type="match status" value="1"/>
</dbReference>
<accession>A0A8J6NKX8</accession>
<dbReference type="InterPro" id="IPR027417">
    <property type="entry name" value="P-loop_NTPase"/>
</dbReference>
<proteinExistence type="predicted"/>
<keyword evidence="1" id="KW-0808">Transferase</keyword>
<comment type="caution">
    <text evidence="1">The sequence shown here is derived from an EMBL/GenBank/DDBJ whole genome shotgun (WGS) entry which is preliminary data.</text>
</comment>
<dbReference type="SUPFAM" id="SSF52540">
    <property type="entry name" value="P-loop containing nucleoside triphosphate hydrolases"/>
    <property type="match status" value="1"/>
</dbReference>
<dbReference type="GO" id="GO:0008817">
    <property type="term" value="F:corrinoid adenosyltransferase activity"/>
    <property type="evidence" value="ECO:0007669"/>
    <property type="project" value="UniProtKB-EC"/>
</dbReference>
<name>A0A8J6NKX8_9CHLR</name>
<evidence type="ECO:0000313" key="1">
    <source>
        <dbReference type="EMBL" id="MBC8334936.1"/>
    </source>
</evidence>
<dbReference type="GO" id="GO:0005524">
    <property type="term" value="F:ATP binding"/>
    <property type="evidence" value="ECO:0007669"/>
    <property type="project" value="InterPro"/>
</dbReference>
<dbReference type="Proteomes" id="UP000614469">
    <property type="component" value="Unassembled WGS sequence"/>
</dbReference>
<protein>
    <submittedName>
        <fullName evidence="1">Cob(I)yrinic acid a,c-diamide adenosyltransferase</fullName>
        <ecNumber evidence="1">2.5.1.17</ecNumber>
    </submittedName>
</protein>
<dbReference type="EMBL" id="JACNJN010000085">
    <property type="protein sequence ID" value="MBC8334936.1"/>
    <property type="molecule type" value="Genomic_DNA"/>
</dbReference>
<dbReference type="GO" id="GO:0009236">
    <property type="term" value="P:cobalamin biosynthetic process"/>
    <property type="evidence" value="ECO:0007669"/>
    <property type="project" value="InterPro"/>
</dbReference>
<gene>
    <name evidence="1" type="primary">cobO</name>
    <name evidence="1" type="ORF">H8E29_06715</name>
</gene>
<dbReference type="Gene3D" id="3.40.50.300">
    <property type="entry name" value="P-loop containing nucleotide triphosphate hydrolases"/>
    <property type="match status" value="1"/>
</dbReference>